<organism evidence="2 3">
    <name type="scientific">Limnobacter thiooxidans</name>
    <dbReference type="NCBI Taxonomy" id="131080"/>
    <lineage>
        <taxon>Bacteria</taxon>
        <taxon>Pseudomonadati</taxon>
        <taxon>Pseudomonadota</taxon>
        <taxon>Betaproteobacteria</taxon>
        <taxon>Burkholderiales</taxon>
        <taxon>Burkholderiaceae</taxon>
        <taxon>Limnobacter</taxon>
    </lineage>
</organism>
<dbReference type="KEGG" id="lto:RGQ30_06930"/>
<dbReference type="Pfam" id="PF03702">
    <property type="entry name" value="AnmK"/>
    <property type="match status" value="1"/>
</dbReference>
<comment type="function">
    <text evidence="1">Catalyzes the specific phosphorylation of 1,6-anhydro-N-acetylmuramic acid (anhMurNAc) with the simultaneous cleavage of the 1,6-anhydro ring, generating MurNAc-6-P. Is required for the utilization of anhMurNAc either imported from the medium or derived from its own cell wall murein, and thus plays a role in cell wall recycling.</text>
</comment>
<dbReference type="GO" id="GO:0005524">
    <property type="term" value="F:ATP binding"/>
    <property type="evidence" value="ECO:0007669"/>
    <property type="project" value="UniProtKB-UniRule"/>
</dbReference>
<dbReference type="PANTHER" id="PTHR30605">
    <property type="entry name" value="ANHYDRO-N-ACETYLMURAMIC ACID KINASE"/>
    <property type="match status" value="1"/>
</dbReference>
<sequence length="372" mass="39712">MIVFGAMSGTSTDGVDVAAIQIDPRNAEMRFLGVASLEFPPLLRQDLLALQQIPPRFPDGSDPLSILLTARRDLSLVYAEACNDLLALLGLEARDVRVVGAHGQTLRHRPDLGYTYQMLDGALLATRLGVDVVCDLRSKDVALGGQGAPLVPAFHQAWLNAKGVFGRTGVLNLGGFSNLSILNGHDSPVTGGDCGPANCLMDLWAQRAFRLPMDEDGLIASSGQPSEPLLDLFLAHPFFAQSWPKSTGRDDFNEQWFDGCLAAHSGLSDEDVMATLLAFAVKVIKLTLPQDIDQVYVCGGGAKNSALMNQLRFDCAPVEFLPIENLGLPAQAVEAAAFAWLASQNITGQHGNCPAVTGAERFAVLGALHLAR</sequence>
<dbReference type="GO" id="GO:0006040">
    <property type="term" value="P:amino sugar metabolic process"/>
    <property type="evidence" value="ECO:0007669"/>
    <property type="project" value="InterPro"/>
</dbReference>
<keyword evidence="1" id="KW-0067">ATP-binding</keyword>
<comment type="catalytic activity">
    <reaction evidence="1">
        <text>1,6-anhydro-N-acetyl-beta-muramate + ATP + H2O = N-acetyl-D-muramate 6-phosphate + ADP + H(+)</text>
        <dbReference type="Rhea" id="RHEA:24952"/>
        <dbReference type="ChEBI" id="CHEBI:15377"/>
        <dbReference type="ChEBI" id="CHEBI:15378"/>
        <dbReference type="ChEBI" id="CHEBI:30616"/>
        <dbReference type="ChEBI" id="CHEBI:58690"/>
        <dbReference type="ChEBI" id="CHEBI:58722"/>
        <dbReference type="ChEBI" id="CHEBI:456216"/>
        <dbReference type="EC" id="2.7.1.170"/>
    </reaction>
</comment>
<dbReference type="AlphaFoldDB" id="A0AA86JIV3"/>
<keyword evidence="1" id="KW-0547">Nucleotide-binding</keyword>
<keyword evidence="3" id="KW-1185">Reference proteome</keyword>
<comment type="similarity">
    <text evidence="1">Belongs to the anhydro-N-acetylmuramic acid kinase family.</text>
</comment>
<evidence type="ECO:0000313" key="2">
    <source>
        <dbReference type="EMBL" id="BET25192.1"/>
    </source>
</evidence>
<dbReference type="Gene3D" id="3.30.420.40">
    <property type="match status" value="2"/>
</dbReference>
<reference evidence="2 3" key="1">
    <citation type="submission" date="2023-10" db="EMBL/GenBank/DDBJ databases">
        <title>Complete Genome Sequence of Limnobacter thiooxidans CS-K2T, Isolated from freshwater lake sediments in Bavaria, Germany.</title>
        <authorList>
            <person name="Naruki M."/>
            <person name="Watanabe A."/>
            <person name="Warashina T."/>
            <person name="Morita T."/>
            <person name="Arakawa K."/>
        </authorList>
    </citation>
    <scope>NUCLEOTIDE SEQUENCE [LARGE SCALE GENOMIC DNA]</scope>
    <source>
        <strain evidence="2 3">CS-K2</strain>
    </source>
</reference>
<comment type="pathway">
    <text evidence="1">Amino-sugar metabolism; 1,6-anhydro-N-acetylmuramate degradation.</text>
</comment>
<keyword evidence="1" id="KW-0808">Transferase</keyword>
<dbReference type="Proteomes" id="UP001329151">
    <property type="component" value="Chromosome"/>
</dbReference>
<dbReference type="RefSeq" id="WP_130558303.1">
    <property type="nucleotide sequence ID" value="NZ_AP028947.1"/>
</dbReference>
<dbReference type="NCBIfam" id="NF007139">
    <property type="entry name" value="PRK09585.1-3"/>
    <property type="match status" value="1"/>
</dbReference>
<dbReference type="EC" id="2.7.1.170" evidence="1"/>
<dbReference type="GO" id="GO:0097175">
    <property type="term" value="P:1,6-anhydro-N-acetyl-beta-muramic acid catabolic process"/>
    <property type="evidence" value="ECO:0007669"/>
    <property type="project" value="UniProtKB-UniRule"/>
</dbReference>
<dbReference type="EMBL" id="AP028947">
    <property type="protein sequence ID" value="BET25192.1"/>
    <property type="molecule type" value="Genomic_DNA"/>
</dbReference>
<proteinExistence type="inferred from homology"/>
<dbReference type="InterPro" id="IPR043129">
    <property type="entry name" value="ATPase_NBD"/>
</dbReference>
<feature type="binding site" evidence="1">
    <location>
        <begin position="9"/>
        <end position="16"/>
    </location>
    <ligand>
        <name>ATP</name>
        <dbReference type="ChEBI" id="CHEBI:30616"/>
    </ligand>
</feature>
<name>A0AA86JIV3_9BURK</name>
<gene>
    <name evidence="1" type="primary">anmK</name>
    <name evidence="2" type="ORF">RGQ30_06930</name>
</gene>
<dbReference type="GO" id="GO:0016301">
    <property type="term" value="F:kinase activity"/>
    <property type="evidence" value="ECO:0007669"/>
    <property type="project" value="UniProtKB-KW"/>
</dbReference>
<dbReference type="InterPro" id="IPR005338">
    <property type="entry name" value="Anhydro_N_Ac-Mur_kinase"/>
</dbReference>
<dbReference type="HAMAP" id="MF_01270">
    <property type="entry name" value="AnhMurNAc_kinase"/>
    <property type="match status" value="1"/>
</dbReference>
<dbReference type="PANTHER" id="PTHR30605:SF0">
    <property type="entry name" value="ANHYDRO-N-ACETYLMURAMIC ACID KINASE"/>
    <property type="match status" value="1"/>
</dbReference>
<dbReference type="GO" id="GO:0009254">
    <property type="term" value="P:peptidoglycan turnover"/>
    <property type="evidence" value="ECO:0007669"/>
    <property type="project" value="UniProtKB-UniRule"/>
</dbReference>
<dbReference type="SUPFAM" id="SSF53067">
    <property type="entry name" value="Actin-like ATPase domain"/>
    <property type="match status" value="1"/>
</dbReference>
<dbReference type="GO" id="GO:0016773">
    <property type="term" value="F:phosphotransferase activity, alcohol group as acceptor"/>
    <property type="evidence" value="ECO:0007669"/>
    <property type="project" value="UniProtKB-UniRule"/>
</dbReference>
<evidence type="ECO:0000313" key="3">
    <source>
        <dbReference type="Proteomes" id="UP001329151"/>
    </source>
</evidence>
<evidence type="ECO:0000256" key="1">
    <source>
        <dbReference type="HAMAP-Rule" id="MF_01270"/>
    </source>
</evidence>
<keyword evidence="1" id="KW-0119">Carbohydrate metabolism</keyword>
<protein>
    <recommendedName>
        <fullName evidence="1">Anhydro-N-acetylmuramic acid kinase</fullName>
        <ecNumber evidence="1">2.7.1.170</ecNumber>
    </recommendedName>
    <alternativeName>
        <fullName evidence="1">AnhMurNAc kinase</fullName>
    </alternativeName>
</protein>
<comment type="pathway">
    <text evidence="1">Cell wall biogenesis; peptidoglycan recycling.</text>
</comment>
<accession>A0AA86JIV3</accession>
<keyword evidence="1 2" id="KW-0418">Kinase</keyword>